<sequence>MNWIIDFEDFIHHYSLCKFVTSFLIYLYVFYFDVMIRSHFRSSEIQKSVKCSRLNIILSGFFMAVEEHNFIYKVYFKGIKKHDHDLINLTFLNDASEVFLENFPNFLLLINEKSRKKLAHSFSNIQEIIPMGNASKVDITQFIAVLYTEKNLDGQNLKQGILIGKIKDGRYKLLGAWPRIVQENKIREKTDYKLKLQEIIEKESNFTDILIIM</sequence>
<gene>
    <name evidence="2" type="ORF">NEF87_002642</name>
</gene>
<evidence type="ECO:0000313" key="2">
    <source>
        <dbReference type="EMBL" id="UYP46357.1"/>
    </source>
</evidence>
<keyword evidence="1" id="KW-0472">Membrane</keyword>
<keyword evidence="1" id="KW-0812">Transmembrane</keyword>
<proteinExistence type="predicted"/>
<reference evidence="2" key="1">
    <citation type="submission" date="2022-09" db="EMBL/GenBank/DDBJ databases">
        <title>Actin cytoskeleton and complex cell architecture in an #Asgard archaeon.</title>
        <authorList>
            <person name="Ponce Toledo R.I."/>
            <person name="Schleper C."/>
            <person name="Rodrigues Oliveira T."/>
            <person name="Wollweber F."/>
            <person name="Xu J."/>
            <person name="Rittmann S."/>
            <person name="Klingl A."/>
            <person name="Pilhofer M."/>
        </authorList>
    </citation>
    <scope>NUCLEOTIDE SEQUENCE</scope>
    <source>
        <strain evidence="2">B-35</strain>
    </source>
</reference>
<feature type="transmembrane region" description="Helical" evidence="1">
    <location>
        <begin position="12"/>
        <end position="32"/>
    </location>
</feature>
<organism evidence="2 3">
    <name type="scientific">Candidatus Lokiarchaeum ossiferum</name>
    <dbReference type="NCBI Taxonomy" id="2951803"/>
    <lineage>
        <taxon>Archaea</taxon>
        <taxon>Promethearchaeati</taxon>
        <taxon>Promethearchaeota</taxon>
        <taxon>Promethearchaeia</taxon>
        <taxon>Promethearchaeales</taxon>
        <taxon>Promethearchaeaceae</taxon>
        <taxon>Candidatus Lokiarchaeum</taxon>
    </lineage>
</organism>
<keyword evidence="3" id="KW-1185">Reference proteome</keyword>
<evidence type="ECO:0000313" key="3">
    <source>
        <dbReference type="Proteomes" id="UP001208689"/>
    </source>
</evidence>
<keyword evidence="1" id="KW-1133">Transmembrane helix</keyword>
<dbReference type="Proteomes" id="UP001208689">
    <property type="component" value="Chromosome"/>
</dbReference>
<protein>
    <submittedName>
        <fullName evidence="2">Uncharacterized protein</fullName>
    </submittedName>
</protein>
<dbReference type="EMBL" id="CP104013">
    <property type="protein sequence ID" value="UYP46357.1"/>
    <property type="molecule type" value="Genomic_DNA"/>
</dbReference>
<evidence type="ECO:0000256" key="1">
    <source>
        <dbReference type="SAM" id="Phobius"/>
    </source>
</evidence>
<accession>A0ABY6HVH2</accession>
<name>A0ABY6HVH2_9ARCH</name>